<dbReference type="InterPro" id="IPR009056">
    <property type="entry name" value="Cyt_c-like_dom"/>
</dbReference>
<keyword evidence="5" id="KW-0812">Transmembrane</keyword>
<keyword evidence="3 4" id="KW-0408">Iron</keyword>
<evidence type="ECO:0000256" key="5">
    <source>
        <dbReference type="SAM" id="Phobius"/>
    </source>
</evidence>
<dbReference type="Pfam" id="PF00034">
    <property type="entry name" value="Cytochrom_C"/>
    <property type="match status" value="1"/>
</dbReference>
<dbReference type="GO" id="GO:0046872">
    <property type="term" value="F:metal ion binding"/>
    <property type="evidence" value="ECO:0007669"/>
    <property type="project" value="UniProtKB-KW"/>
</dbReference>
<reference evidence="7 8" key="1">
    <citation type="journal article" date="2020" name="ISME J.">
        <title>Enrichment and physiological characterization of a novel comammox Nitrospira indicates ammonium inhibition of complete nitrification.</title>
        <authorList>
            <person name="Sakoula D."/>
            <person name="Koch H."/>
            <person name="Frank J."/>
            <person name="Jetten M.S.M."/>
            <person name="van Kessel M.A.H.J."/>
            <person name="Lucker S."/>
        </authorList>
    </citation>
    <scope>NUCLEOTIDE SEQUENCE [LARGE SCALE GENOMIC DNA]</scope>
    <source>
        <strain evidence="7">Comreactor17</strain>
    </source>
</reference>
<keyword evidence="1 4" id="KW-0349">Heme</keyword>
<dbReference type="EMBL" id="CP047423">
    <property type="protein sequence ID" value="QPD02414.1"/>
    <property type="molecule type" value="Genomic_DNA"/>
</dbReference>
<feature type="transmembrane region" description="Helical" evidence="5">
    <location>
        <begin position="12"/>
        <end position="30"/>
    </location>
</feature>
<dbReference type="GO" id="GO:0009055">
    <property type="term" value="F:electron transfer activity"/>
    <property type="evidence" value="ECO:0007669"/>
    <property type="project" value="InterPro"/>
</dbReference>
<organism evidence="7 8">
    <name type="scientific">Candidatus Nitrospira kreftii</name>
    <dbReference type="NCBI Taxonomy" id="2652173"/>
    <lineage>
        <taxon>Bacteria</taxon>
        <taxon>Pseudomonadati</taxon>
        <taxon>Nitrospirota</taxon>
        <taxon>Nitrospiria</taxon>
        <taxon>Nitrospirales</taxon>
        <taxon>Nitrospiraceae</taxon>
        <taxon>Nitrospira</taxon>
    </lineage>
</organism>
<evidence type="ECO:0000256" key="1">
    <source>
        <dbReference type="ARBA" id="ARBA00022617"/>
    </source>
</evidence>
<evidence type="ECO:0000256" key="4">
    <source>
        <dbReference type="PROSITE-ProRule" id="PRU00433"/>
    </source>
</evidence>
<dbReference type="InterPro" id="IPR036909">
    <property type="entry name" value="Cyt_c-like_dom_sf"/>
</dbReference>
<dbReference type="Gene3D" id="1.10.760.10">
    <property type="entry name" value="Cytochrome c-like domain"/>
    <property type="match status" value="1"/>
</dbReference>
<dbReference type="SUPFAM" id="SSF46626">
    <property type="entry name" value="Cytochrome c"/>
    <property type="match status" value="1"/>
</dbReference>
<dbReference type="Proteomes" id="UP000593737">
    <property type="component" value="Chromosome"/>
</dbReference>
<keyword evidence="5" id="KW-0472">Membrane</keyword>
<feature type="domain" description="Cytochrome c" evidence="6">
    <location>
        <begin position="54"/>
        <end position="152"/>
    </location>
</feature>
<gene>
    <name evidence="7" type="ORF">Nkreftii_000188</name>
</gene>
<dbReference type="PROSITE" id="PS51007">
    <property type="entry name" value="CYTC"/>
    <property type="match status" value="1"/>
</dbReference>
<evidence type="ECO:0000313" key="8">
    <source>
        <dbReference type="Proteomes" id="UP000593737"/>
    </source>
</evidence>
<dbReference type="KEGG" id="nkf:Nkreftii_000188"/>
<dbReference type="AlphaFoldDB" id="A0A7S8IXU9"/>
<evidence type="ECO:0000256" key="3">
    <source>
        <dbReference type="ARBA" id="ARBA00023004"/>
    </source>
</evidence>
<accession>A0A7S8IXU9</accession>
<evidence type="ECO:0000259" key="6">
    <source>
        <dbReference type="PROSITE" id="PS51007"/>
    </source>
</evidence>
<protein>
    <recommendedName>
        <fullName evidence="6">Cytochrome c domain-containing protein</fullName>
    </recommendedName>
</protein>
<sequence length="159" mass="17839">MRHLFSYRGLNLLVKLTASFSMLIMVWLGVEPMSVADRTWAESPPAQPSGKLKGNILQGREIFNGKGVCYYCHGIDGYLSKTPRLEADTAKLITKLNPPPTDLRNPDVLHLKNNKERARAIREGHPGTGMFPDTTMTDQDLADLLLYLALIRKDPHPEQ</sequence>
<keyword evidence="5" id="KW-1133">Transmembrane helix</keyword>
<evidence type="ECO:0000256" key="2">
    <source>
        <dbReference type="ARBA" id="ARBA00022723"/>
    </source>
</evidence>
<dbReference type="GO" id="GO:0020037">
    <property type="term" value="F:heme binding"/>
    <property type="evidence" value="ECO:0007669"/>
    <property type="project" value="InterPro"/>
</dbReference>
<proteinExistence type="predicted"/>
<name>A0A7S8IXU9_9BACT</name>
<evidence type="ECO:0000313" key="7">
    <source>
        <dbReference type="EMBL" id="QPD02414.1"/>
    </source>
</evidence>
<keyword evidence="2 4" id="KW-0479">Metal-binding</keyword>